<dbReference type="Proteomes" id="UP000325313">
    <property type="component" value="Unassembled WGS sequence"/>
</dbReference>
<comment type="caution">
    <text evidence="4">The sequence shown here is derived from an EMBL/GenBank/DDBJ whole genome shotgun (WGS) entry which is preliminary data.</text>
</comment>
<dbReference type="OrthoDB" id="3132747at2759"/>
<keyword evidence="1" id="KW-1133">Transmembrane helix</keyword>
<dbReference type="AlphaFoldDB" id="A0A5B0PG64"/>
<evidence type="ECO:0000259" key="2">
    <source>
        <dbReference type="Pfam" id="PF20515"/>
    </source>
</evidence>
<keyword evidence="1" id="KW-0812">Transmembrane</keyword>
<evidence type="ECO:0000313" key="7">
    <source>
        <dbReference type="Proteomes" id="UP000325313"/>
    </source>
</evidence>
<proteinExistence type="predicted"/>
<sequence>MGSFCGNCVDLGALKNATGDRDRIRHVNRASKLANTRNKAKKRAELHAWIQERVLNLSMGLFNSIRWQRLTWYPDTLLYPTVPFDKATDKPTRHPTPDEVQKACKFADRNFYLMNAGRPVLLDPRNPESVIAIMDFTPWDRLTETDKANLEFVSTFLHQTKEFVNPVSSSTRSWGGKMWGIGWRKSQDFLQIFGRYIKQFPPNKMEKYDTLFQKSKRVGEILGEYYKNLASGAFKNNQDLMKLFNLPSFDALSFGEKPSPNSCSPHLTFTTNNFFNPPHKDHNDMSKWAFVMFIPIYSANGKLADPDSGYDLKGGPFVFPSFHTGISFDKQHGIVKMIWQANKYRHCTLPYSSPSGSTEFTRLGLSLQITTSIVDAVKREAEGYYTDPLNYFGDHFYYMFRCLAKGTLLAALFCFHYFLFIFS</sequence>
<evidence type="ECO:0000313" key="5">
    <source>
        <dbReference type="EMBL" id="KAA1132067.1"/>
    </source>
</evidence>
<feature type="transmembrane region" description="Helical" evidence="1">
    <location>
        <begin position="396"/>
        <end position="422"/>
    </location>
</feature>
<evidence type="ECO:0000313" key="4">
    <source>
        <dbReference type="EMBL" id="KAA1100006.1"/>
    </source>
</evidence>
<dbReference type="EMBL" id="VSWC01000067">
    <property type="protein sequence ID" value="KAA1096368.1"/>
    <property type="molecule type" value="Genomic_DNA"/>
</dbReference>
<dbReference type="InterPro" id="IPR046798">
    <property type="entry name" value="2OG-FeII_Oxy_6"/>
</dbReference>
<dbReference type="EMBL" id="VSWC01000054">
    <property type="protein sequence ID" value="KAA1100006.1"/>
    <property type="molecule type" value="Genomic_DNA"/>
</dbReference>
<protein>
    <recommendedName>
        <fullName evidence="2">Tet-like 2OG-Fe(II) oxygenase domain-containing protein</fullName>
    </recommendedName>
</protein>
<evidence type="ECO:0000313" key="3">
    <source>
        <dbReference type="EMBL" id="KAA1096368.1"/>
    </source>
</evidence>
<organism evidence="4 6">
    <name type="scientific">Puccinia graminis f. sp. tritici</name>
    <dbReference type="NCBI Taxonomy" id="56615"/>
    <lineage>
        <taxon>Eukaryota</taxon>
        <taxon>Fungi</taxon>
        <taxon>Dikarya</taxon>
        <taxon>Basidiomycota</taxon>
        <taxon>Pucciniomycotina</taxon>
        <taxon>Pucciniomycetes</taxon>
        <taxon>Pucciniales</taxon>
        <taxon>Pucciniaceae</taxon>
        <taxon>Puccinia</taxon>
    </lineage>
</organism>
<reference evidence="6 7" key="1">
    <citation type="submission" date="2019-05" db="EMBL/GenBank/DDBJ databases">
        <title>Emergence of the Ug99 lineage of the wheat stem rust pathogen through somatic hybridization.</title>
        <authorList>
            <person name="Li F."/>
            <person name="Upadhyaya N.M."/>
            <person name="Sperschneider J."/>
            <person name="Matny O."/>
            <person name="Nguyen-Phuc H."/>
            <person name="Mago R."/>
            <person name="Raley C."/>
            <person name="Miller M.E."/>
            <person name="Silverstein K.A.T."/>
            <person name="Henningsen E."/>
            <person name="Hirsch C.D."/>
            <person name="Visser B."/>
            <person name="Pretorius Z.A."/>
            <person name="Steffenson B.J."/>
            <person name="Schwessinger B."/>
            <person name="Dodds P.N."/>
            <person name="Figueroa M."/>
        </authorList>
    </citation>
    <scope>NUCLEOTIDE SEQUENCE [LARGE SCALE GENOMIC DNA]</scope>
    <source>
        <strain evidence="4">21-0</strain>
        <strain evidence="5 7">Ug99</strain>
    </source>
</reference>
<feature type="domain" description="Tet-like 2OG-Fe(II) oxygenase" evidence="2">
    <location>
        <begin position="144"/>
        <end position="350"/>
    </location>
</feature>
<evidence type="ECO:0000313" key="6">
    <source>
        <dbReference type="Proteomes" id="UP000324748"/>
    </source>
</evidence>
<keyword evidence="6" id="KW-1185">Reference proteome</keyword>
<dbReference type="Pfam" id="PF20515">
    <property type="entry name" value="2OG-FeII_Oxy_6"/>
    <property type="match status" value="1"/>
</dbReference>
<evidence type="ECO:0000256" key="1">
    <source>
        <dbReference type="SAM" id="Phobius"/>
    </source>
</evidence>
<dbReference type="Proteomes" id="UP000324748">
    <property type="component" value="Unassembled WGS sequence"/>
</dbReference>
<accession>A0A5B0PG64</accession>
<name>A0A5B0PG64_PUCGR</name>
<dbReference type="EMBL" id="VDEP01000102">
    <property type="protein sequence ID" value="KAA1132067.1"/>
    <property type="molecule type" value="Genomic_DNA"/>
</dbReference>
<keyword evidence="1" id="KW-0472">Membrane</keyword>
<gene>
    <name evidence="3" type="ORF">PGT21_014232</name>
    <name evidence="4" type="ORF">PGT21_027512</name>
    <name evidence="5" type="ORF">PGTUg99_050193</name>
</gene>